<proteinExistence type="predicted"/>
<name>A0A1D3CZC8_9EIME</name>
<dbReference type="Gene3D" id="3.40.50.300">
    <property type="entry name" value="P-loop containing nucleotide triphosphate hydrolases"/>
    <property type="match status" value="1"/>
</dbReference>
<organism evidence="3 4">
    <name type="scientific">Cyclospora cayetanensis</name>
    <dbReference type="NCBI Taxonomy" id="88456"/>
    <lineage>
        <taxon>Eukaryota</taxon>
        <taxon>Sar</taxon>
        <taxon>Alveolata</taxon>
        <taxon>Apicomplexa</taxon>
        <taxon>Conoidasida</taxon>
        <taxon>Coccidia</taxon>
        <taxon>Eucoccidiorida</taxon>
        <taxon>Eimeriorina</taxon>
        <taxon>Eimeriidae</taxon>
        <taxon>Cyclospora</taxon>
    </lineage>
</organism>
<feature type="coiled-coil region" evidence="1">
    <location>
        <begin position="271"/>
        <end position="305"/>
    </location>
</feature>
<dbReference type="InterPro" id="IPR027417">
    <property type="entry name" value="P-loop_NTPase"/>
</dbReference>
<protein>
    <submittedName>
        <fullName evidence="3">Structural maintenance of chromosome domain-containing protein</fullName>
    </submittedName>
</protein>
<dbReference type="InterPro" id="IPR003395">
    <property type="entry name" value="RecF/RecN/SMC_N"/>
</dbReference>
<keyword evidence="4" id="KW-1185">Reference proteome</keyword>
<evidence type="ECO:0000313" key="4">
    <source>
        <dbReference type="Proteomes" id="UP000095192"/>
    </source>
</evidence>
<feature type="domain" description="RecF/RecN/SMC N-terminal" evidence="2">
    <location>
        <begin position="2"/>
        <end position="131"/>
    </location>
</feature>
<evidence type="ECO:0000313" key="3">
    <source>
        <dbReference type="EMBL" id="OEH76562.1"/>
    </source>
</evidence>
<evidence type="ECO:0000256" key="1">
    <source>
        <dbReference type="SAM" id="Coils"/>
    </source>
</evidence>
<evidence type="ECO:0000259" key="2">
    <source>
        <dbReference type="Pfam" id="PF02463"/>
    </source>
</evidence>
<reference evidence="3 4" key="1">
    <citation type="journal article" date="2016" name="BMC Genomics">
        <title>Comparative genomics reveals Cyclospora cayetanensis possesses coccidia-like metabolism and invasion components but unique surface antigens.</title>
        <authorList>
            <person name="Liu S."/>
            <person name="Wang L."/>
            <person name="Zheng H."/>
            <person name="Xu Z."/>
            <person name="Roellig D.M."/>
            <person name="Li N."/>
            <person name="Frace M.A."/>
            <person name="Tang K."/>
            <person name="Arrowood M.J."/>
            <person name="Moss D.M."/>
            <person name="Zhang L."/>
            <person name="Feng Y."/>
            <person name="Xiao L."/>
        </authorList>
    </citation>
    <scope>NUCLEOTIDE SEQUENCE [LARGE SCALE GENOMIC DNA]</scope>
    <source>
        <strain evidence="3 4">CHN_HEN01</strain>
    </source>
</reference>
<accession>A0A1D3CZC8</accession>
<dbReference type="EMBL" id="JROU02001414">
    <property type="protein sequence ID" value="OEH76562.1"/>
    <property type="molecule type" value="Genomic_DNA"/>
</dbReference>
<dbReference type="VEuPathDB" id="ToxoDB:cyc_03875"/>
<dbReference type="Pfam" id="PF02463">
    <property type="entry name" value="SMC_N"/>
    <property type="match status" value="1"/>
</dbReference>
<dbReference type="InParanoid" id="A0A1D3CZC8"/>
<dbReference type="Proteomes" id="UP000095192">
    <property type="component" value="Unassembled WGS sequence"/>
</dbReference>
<dbReference type="SUPFAM" id="SSF52540">
    <property type="entry name" value="P-loop containing nucleoside triphosphate hydrolases"/>
    <property type="match status" value="1"/>
</dbReference>
<dbReference type="AlphaFoldDB" id="A0A1D3CZC8"/>
<feature type="coiled-coil region" evidence="1">
    <location>
        <begin position="187"/>
        <end position="221"/>
    </location>
</feature>
<sequence>MHIKAITLQGFKTYNDATTIVFSEGCTCLIGHNGSGKSNILLGISFALGDIGNSAAERRLLLHEGLQGRVSSGFVELILNNADRRLCMLDSDQVVIRRSFSLNSDDVAVQGKPVSKGELEQLIECAGLSGGSLRSSRRSGSTSSFLIRQGRIQEVALLSAAGRLRLLLSAGPGAFLEAKANETEQVLQQAATERQAVQKGLKDLQTQLEAMDSDREELRACLDLERQKAAIEAALHEADWNDAAESLRKAEEQQAVSKGPLNGSRCCEVALRRHRATVRSLAAAAAEAEAARDEAAAQLANLSAQHSAHAAKRIEADNAAVELQGEETRFRLESEVVAEQAAAQEARAAKTRHALEEKQREVHRLGIMPAHRINAAHAQAADLVAAAEQTCLTPCNPPKVPLSAAAPSLARRAHLSGMRFGAFFAAEKEIQEKLRPQHAAAVSAYRNAQQEHMQRLLLAAAKTALRAFWLSFCPPFCAGGGLKRRLKGCDVVAAEVAFRTFSDATWTASRKSPMSLRISEESVHTSVICIITQRLRFIRLPLLHTKLRLYIQHW</sequence>
<keyword evidence="1" id="KW-0175">Coiled coil</keyword>
<comment type="caution">
    <text evidence="3">The sequence shown here is derived from an EMBL/GenBank/DDBJ whole genome shotgun (WGS) entry which is preliminary data.</text>
</comment>
<gene>
    <name evidence="3" type="ORF">cyc_03875</name>
</gene>
<dbReference type="PANTHER" id="PTHR43977">
    <property type="entry name" value="STRUCTURAL MAINTENANCE OF CHROMOSOMES PROTEIN 3"/>
    <property type="match status" value="1"/>
</dbReference>